<feature type="non-terminal residue" evidence="1">
    <location>
        <position position="1"/>
    </location>
</feature>
<dbReference type="EMBL" id="CAJVQB010047229">
    <property type="protein sequence ID" value="CAG8833378.1"/>
    <property type="molecule type" value="Genomic_DNA"/>
</dbReference>
<name>A0ABN7WJC2_GIGMA</name>
<keyword evidence="2" id="KW-1185">Reference proteome</keyword>
<accession>A0ABN7WJC2</accession>
<dbReference type="Proteomes" id="UP000789901">
    <property type="component" value="Unassembled WGS sequence"/>
</dbReference>
<comment type="caution">
    <text evidence="1">The sequence shown here is derived from an EMBL/GenBank/DDBJ whole genome shotgun (WGS) entry which is preliminary data.</text>
</comment>
<organism evidence="1 2">
    <name type="scientific">Gigaspora margarita</name>
    <dbReference type="NCBI Taxonomy" id="4874"/>
    <lineage>
        <taxon>Eukaryota</taxon>
        <taxon>Fungi</taxon>
        <taxon>Fungi incertae sedis</taxon>
        <taxon>Mucoromycota</taxon>
        <taxon>Glomeromycotina</taxon>
        <taxon>Glomeromycetes</taxon>
        <taxon>Diversisporales</taxon>
        <taxon>Gigasporaceae</taxon>
        <taxon>Gigaspora</taxon>
    </lineage>
</organism>
<reference evidence="1 2" key="1">
    <citation type="submission" date="2021-06" db="EMBL/GenBank/DDBJ databases">
        <authorList>
            <person name="Kallberg Y."/>
            <person name="Tangrot J."/>
            <person name="Rosling A."/>
        </authorList>
    </citation>
    <scope>NUCLEOTIDE SEQUENCE [LARGE SCALE GENOMIC DNA]</scope>
    <source>
        <strain evidence="1 2">120-4 pot B 10/14</strain>
    </source>
</reference>
<evidence type="ECO:0000313" key="1">
    <source>
        <dbReference type="EMBL" id="CAG8833378.1"/>
    </source>
</evidence>
<protein>
    <submittedName>
        <fullName evidence="1">3326_t:CDS:1</fullName>
    </submittedName>
</protein>
<evidence type="ECO:0000313" key="2">
    <source>
        <dbReference type="Proteomes" id="UP000789901"/>
    </source>
</evidence>
<gene>
    <name evidence="1" type="ORF">GMARGA_LOCUS31527</name>
</gene>
<sequence>KAMMKFNNKEKNPKQEEGKLGLETVLKSLADTYLEVLKNLIPELTKSEEPEP</sequence>
<proteinExistence type="predicted"/>